<evidence type="ECO:0000256" key="4">
    <source>
        <dbReference type="ARBA" id="ARBA00012216"/>
    </source>
</evidence>
<feature type="binding site" evidence="15">
    <location>
        <position position="293"/>
    </location>
    <ligand>
        <name>Mg(2+)</name>
        <dbReference type="ChEBI" id="CHEBI:18420"/>
        <label>2</label>
    </ligand>
</feature>
<dbReference type="Gene3D" id="3.30.1490.20">
    <property type="entry name" value="ATP-grasp fold, A domain"/>
    <property type="match status" value="1"/>
</dbReference>
<comment type="similarity">
    <text evidence="3 13">Belongs to the D-alanine--D-alanine ligase family.</text>
</comment>
<feature type="domain" description="ATP-grasp" evidence="17">
    <location>
        <begin position="125"/>
        <end position="324"/>
    </location>
</feature>
<evidence type="ECO:0000256" key="1">
    <source>
        <dbReference type="ARBA" id="ARBA00001936"/>
    </source>
</evidence>
<dbReference type="InterPro" id="IPR013815">
    <property type="entry name" value="ATP_grasp_subdomain_1"/>
</dbReference>
<dbReference type="AlphaFoldDB" id="A0A1H0YVY9"/>
<dbReference type="GO" id="GO:0009252">
    <property type="term" value="P:peptidoglycan biosynthetic process"/>
    <property type="evidence" value="ECO:0007669"/>
    <property type="project" value="UniProtKB-UniRule"/>
</dbReference>
<feature type="active site" evidence="14">
    <location>
        <position position="169"/>
    </location>
</feature>
<dbReference type="GO" id="GO:0005524">
    <property type="term" value="F:ATP binding"/>
    <property type="evidence" value="ECO:0007669"/>
    <property type="project" value="UniProtKB-UniRule"/>
</dbReference>
<dbReference type="GO" id="GO:0008716">
    <property type="term" value="F:D-alanine-D-alanine ligase activity"/>
    <property type="evidence" value="ECO:0007669"/>
    <property type="project" value="UniProtKB-UniRule"/>
</dbReference>
<keyword evidence="8 16" id="KW-0067">ATP-binding</keyword>
<dbReference type="EMBL" id="FNKL01000001">
    <property type="protein sequence ID" value="SDQ19091.1"/>
    <property type="molecule type" value="Genomic_DNA"/>
</dbReference>
<dbReference type="PANTHER" id="PTHR23132:SF23">
    <property type="entry name" value="D-ALANINE--D-ALANINE LIGASE B"/>
    <property type="match status" value="1"/>
</dbReference>
<dbReference type="InterPro" id="IPR011095">
    <property type="entry name" value="Dala_Dala_lig_C"/>
</dbReference>
<dbReference type="PIRSF" id="PIRSF039102">
    <property type="entry name" value="Ddl/VanB"/>
    <property type="match status" value="1"/>
</dbReference>
<keyword evidence="11 13" id="KW-0961">Cell wall biogenesis/degradation</keyword>
<keyword evidence="15" id="KW-0464">Manganese</keyword>
<evidence type="ECO:0000256" key="6">
    <source>
        <dbReference type="ARBA" id="ARBA00022598"/>
    </source>
</evidence>
<comment type="catalytic activity">
    <reaction evidence="12 13">
        <text>2 D-alanine + ATP = D-alanyl-D-alanine + ADP + phosphate + H(+)</text>
        <dbReference type="Rhea" id="RHEA:11224"/>
        <dbReference type="ChEBI" id="CHEBI:15378"/>
        <dbReference type="ChEBI" id="CHEBI:30616"/>
        <dbReference type="ChEBI" id="CHEBI:43474"/>
        <dbReference type="ChEBI" id="CHEBI:57416"/>
        <dbReference type="ChEBI" id="CHEBI:57822"/>
        <dbReference type="ChEBI" id="CHEBI:456216"/>
        <dbReference type="EC" id="6.3.2.4"/>
    </reaction>
</comment>
<dbReference type="GO" id="GO:0008360">
    <property type="term" value="P:regulation of cell shape"/>
    <property type="evidence" value="ECO:0007669"/>
    <property type="project" value="UniProtKB-KW"/>
</dbReference>
<dbReference type="Gene3D" id="3.40.50.20">
    <property type="match status" value="1"/>
</dbReference>
<protein>
    <recommendedName>
        <fullName evidence="4 13">D-alanine--D-alanine ligase</fullName>
        <ecNumber evidence="4 13">6.3.2.4</ecNumber>
    </recommendedName>
    <alternativeName>
        <fullName evidence="13">D-Ala-D-Ala ligase</fullName>
    </alternativeName>
    <alternativeName>
        <fullName evidence="13">D-alanylalanine synthetase</fullName>
    </alternativeName>
</protein>
<comment type="function">
    <text evidence="13">Cell wall formation.</text>
</comment>
<evidence type="ECO:0000256" key="11">
    <source>
        <dbReference type="ARBA" id="ARBA00023316"/>
    </source>
</evidence>
<evidence type="ECO:0000256" key="3">
    <source>
        <dbReference type="ARBA" id="ARBA00010871"/>
    </source>
</evidence>
<keyword evidence="7 16" id="KW-0547">Nucleotide-binding</keyword>
<gene>
    <name evidence="13" type="primary">ddl</name>
    <name evidence="18" type="ORF">SAMN05421664_0959</name>
</gene>
<dbReference type="InterPro" id="IPR000291">
    <property type="entry name" value="D-Ala_lig_Van_CS"/>
</dbReference>
<dbReference type="GO" id="GO:0005737">
    <property type="term" value="C:cytoplasm"/>
    <property type="evidence" value="ECO:0007669"/>
    <property type="project" value="UniProtKB-SubCell"/>
</dbReference>
<feature type="active site" evidence="14">
    <location>
        <position position="18"/>
    </location>
</feature>
<dbReference type="GO" id="GO:0046872">
    <property type="term" value="F:metal ion binding"/>
    <property type="evidence" value="ECO:0007669"/>
    <property type="project" value="UniProtKB-KW"/>
</dbReference>
<name>A0A1H0YVY9_9FLAO</name>
<evidence type="ECO:0000256" key="15">
    <source>
        <dbReference type="PIRSR" id="PIRSR039102-3"/>
    </source>
</evidence>
<evidence type="ECO:0000256" key="14">
    <source>
        <dbReference type="PIRSR" id="PIRSR039102-1"/>
    </source>
</evidence>
<evidence type="ECO:0000259" key="17">
    <source>
        <dbReference type="PROSITE" id="PS50975"/>
    </source>
</evidence>
<dbReference type="Pfam" id="PF01820">
    <property type="entry name" value="Dala_Dala_lig_N"/>
    <property type="match status" value="1"/>
</dbReference>
<evidence type="ECO:0000256" key="8">
    <source>
        <dbReference type="ARBA" id="ARBA00022840"/>
    </source>
</evidence>
<sequence>MVMSKKSVAVVMGGYSDEYVVSMKSGQLIYDSLDRNLYDVYKVIILKDEWYFLGENDKKYAINKGDFSVKLENDEILKFDVCFNIIHGTPGENGILQAYWDAIGQTYTGCDFYQSALTFNKKDTLAVLSKYGIPSAKSVYLRQGEEINVDEIIENLGLPVFVKPNQSGSSLGISKVKEKSALIAATEIAFKEDNEILIESFLDGMEVSVGVIDYKGETIVLGITEIVPQNEFFDYEAKYEGASEEITPARIDDETRIRVEEISKRAYNSLGMSGFSRSEFILMDGIPYMLEMNTNPGFSPASILPQQAKIYGISITDLCGNEVEKALNKIRN</sequence>
<dbReference type="NCBIfam" id="NF002378">
    <property type="entry name" value="PRK01372.1"/>
    <property type="match status" value="1"/>
</dbReference>
<keyword evidence="15" id="KW-0460">Magnesium</keyword>
<dbReference type="Pfam" id="PF07478">
    <property type="entry name" value="Dala_Dala_lig_C"/>
    <property type="match status" value="1"/>
</dbReference>
<dbReference type="STRING" id="311333.SAMN05421664_0959"/>
<proteinExistence type="inferred from homology"/>
<dbReference type="UniPathway" id="UPA00219"/>
<reference evidence="19" key="1">
    <citation type="submission" date="2016-10" db="EMBL/GenBank/DDBJ databases">
        <authorList>
            <person name="Varghese N."/>
            <person name="Submissions S."/>
        </authorList>
    </citation>
    <scope>NUCLEOTIDE SEQUENCE [LARGE SCALE GENOMIC DNA]</scope>
    <source>
        <strain evidence="19">DSM 17072</strain>
    </source>
</reference>
<keyword evidence="9 13" id="KW-0133">Cell shape</keyword>
<evidence type="ECO:0000256" key="16">
    <source>
        <dbReference type="PROSITE-ProRule" id="PRU00409"/>
    </source>
</evidence>
<comment type="cofactor">
    <cofactor evidence="1">
        <name>Mn(2+)</name>
        <dbReference type="ChEBI" id="CHEBI:29035"/>
    </cofactor>
</comment>
<evidence type="ECO:0000256" key="7">
    <source>
        <dbReference type="ARBA" id="ARBA00022741"/>
    </source>
</evidence>
<keyword evidence="10 13" id="KW-0573">Peptidoglycan synthesis</keyword>
<dbReference type="Proteomes" id="UP000199627">
    <property type="component" value="Unassembled WGS sequence"/>
</dbReference>
<dbReference type="PROSITE" id="PS50975">
    <property type="entry name" value="ATP_GRASP"/>
    <property type="match status" value="1"/>
</dbReference>
<dbReference type="NCBIfam" id="NF002527">
    <property type="entry name" value="PRK01966.1-3"/>
    <property type="match status" value="1"/>
</dbReference>
<dbReference type="PANTHER" id="PTHR23132">
    <property type="entry name" value="D-ALANINE--D-ALANINE LIGASE"/>
    <property type="match status" value="1"/>
</dbReference>
<dbReference type="InterPro" id="IPR005905">
    <property type="entry name" value="D_ala_D_ala"/>
</dbReference>
<dbReference type="SUPFAM" id="SSF56059">
    <property type="entry name" value="Glutathione synthetase ATP-binding domain-like"/>
    <property type="match status" value="1"/>
</dbReference>
<comment type="subcellular location">
    <subcellularLocation>
        <location evidence="2 13">Cytoplasm</location>
    </subcellularLocation>
</comment>
<evidence type="ECO:0000256" key="12">
    <source>
        <dbReference type="ARBA" id="ARBA00047614"/>
    </source>
</evidence>
<feature type="active site" evidence="14">
    <location>
        <position position="302"/>
    </location>
</feature>
<dbReference type="HAMAP" id="MF_00047">
    <property type="entry name" value="Dala_Dala_lig"/>
    <property type="match status" value="1"/>
</dbReference>
<dbReference type="GO" id="GO:0071555">
    <property type="term" value="P:cell wall organization"/>
    <property type="evidence" value="ECO:0007669"/>
    <property type="project" value="UniProtKB-KW"/>
</dbReference>
<dbReference type="NCBIfam" id="TIGR01205">
    <property type="entry name" value="D_ala_D_alaTIGR"/>
    <property type="match status" value="1"/>
</dbReference>
<comment type="pathway">
    <text evidence="13">Cell wall biogenesis; peptidoglycan biosynthesis.</text>
</comment>
<dbReference type="InterPro" id="IPR011761">
    <property type="entry name" value="ATP-grasp"/>
</dbReference>
<keyword evidence="19" id="KW-1185">Reference proteome</keyword>
<evidence type="ECO:0000313" key="19">
    <source>
        <dbReference type="Proteomes" id="UP000199627"/>
    </source>
</evidence>
<evidence type="ECO:0000256" key="5">
    <source>
        <dbReference type="ARBA" id="ARBA00022490"/>
    </source>
</evidence>
<dbReference type="EC" id="6.3.2.4" evidence="4 13"/>
<evidence type="ECO:0000313" key="18">
    <source>
        <dbReference type="EMBL" id="SDQ19091.1"/>
    </source>
</evidence>
<dbReference type="Gene3D" id="3.30.470.20">
    <property type="entry name" value="ATP-grasp fold, B domain"/>
    <property type="match status" value="1"/>
</dbReference>
<dbReference type="PROSITE" id="PS00843">
    <property type="entry name" value="DALA_DALA_LIGASE_1"/>
    <property type="match status" value="1"/>
</dbReference>
<dbReference type="InterPro" id="IPR011127">
    <property type="entry name" value="Dala_Dala_lig_N"/>
</dbReference>
<evidence type="ECO:0000256" key="9">
    <source>
        <dbReference type="ARBA" id="ARBA00022960"/>
    </source>
</evidence>
<evidence type="ECO:0000256" key="10">
    <source>
        <dbReference type="ARBA" id="ARBA00022984"/>
    </source>
</evidence>
<evidence type="ECO:0000256" key="13">
    <source>
        <dbReference type="HAMAP-Rule" id="MF_00047"/>
    </source>
</evidence>
<organism evidence="18 19">
    <name type="scientific">Chryseobacterium soldanellicola</name>
    <dbReference type="NCBI Taxonomy" id="311333"/>
    <lineage>
        <taxon>Bacteria</taxon>
        <taxon>Pseudomonadati</taxon>
        <taxon>Bacteroidota</taxon>
        <taxon>Flavobacteriia</taxon>
        <taxon>Flavobacteriales</taxon>
        <taxon>Weeksellaceae</taxon>
        <taxon>Chryseobacterium group</taxon>
        <taxon>Chryseobacterium</taxon>
    </lineage>
</organism>
<feature type="binding site" evidence="15">
    <location>
        <position position="291"/>
    </location>
    <ligand>
        <name>Mg(2+)</name>
        <dbReference type="ChEBI" id="CHEBI:18420"/>
        <label>1</label>
    </ligand>
</feature>
<keyword evidence="15" id="KW-0479">Metal-binding</keyword>
<evidence type="ECO:0000256" key="2">
    <source>
        <dbReference type="ARBA" id="ARBA00004496"/>
    </source>
</evidence>
<keyword evidence="5 13" id="KW-0963">Cytoplasm</keyword>
<feature type="binding site" evidence="15">
    <location>
        <position position="291"/>
    </location>
    <ligand>
        <name>Mg(2+)</name>
        <dbReference type="ChEBI" id="CHEBI:18420"/>
        <label>2</label>
    </ligand>
</feature>
<accession>A0A1H0YVY9</accession>
<dbReference type="InterPro" id="IPR016185">
    <property type="entry name" value="PreATP-grasp_dom_sf"/>
</dbReference>
<keyword evidence="6 13" id="KW-0436">Ligase</keyword>
<comment type="cofactor">
    <cofactor evidence="15">
        <name>Mg(2+)</name>
        <dbReference type="ChEBI" id="CHEBI:18420"/>
    </cofactor>
    <cofactor evidence="15">
        <name>Mn(2+)</name>
        <dbReference type="ChEBI" id="CHEBI:29035"/>
    </cofactor>
    <text evidence="15">Binds 2 magnesium or manganese ions per subunit.</text>
</comment>
<dbReference type="SUPFAM" id="SSF52440">
    <property type="entry name" value="PreATP-grasp domain"/>
    <property type="match status" value="1"/>
</dbReference>